<dbReference type="CDD" id="cd06170">
    <property type="entry name" value="LuxR_C_like"/>
    <property type="match status" value="1"/>
</dbReference>
<dbReference type="InterPro" id="IPR016032">
    <property type="entry name" value="Sig_transdc_resp-reg_C-effctor"/>
</dbReference>
<organism evidence="4 5">
    <name type="scientific">Streptomyces coffeae</name>
    <dbReference type="NCBI Taxonomy" id="621382"/>
    <lineage>
        <taxon>Bacteria</taxon>
        <taxon>Bacillati</taxon>
        <taxon>Actinomycetota</taxon>
        <taxon>Actinomycetes</taxon>
        <taxon>Kitasatosporales</taxon>
        <taxon>Streptomycetaceae</taxon>
        <taxon>Streptomyces</taxon>
    </lineage>
</organism>
<keyword evidence="1" id="KW-0547">Nucleotide-binding</keyword>
<sequence>MLLEREAETAQVAEALKAARAGDSSLLLFTGPLGIGRTALLHHLAAHTQDTDVRVLRANAAPMEQEFAFGVVRQLFDSLLTGAPEECRERRLRKHGCFARMVFADDAVPAGEGRESAAGEAVLHGLRSLLADVCADGPLLILVDDLQWVDTPSLRWLAYLVKRLHGLRAAVVCTLRDGDPRAGHPLLSEVTDAAARVLRPAPLTAEGTQRMIQEQFGEPGDEEFVRACHEISGGNPLFLRSVLVGLAVGGHRPTAGHADAARELRPTQLLERLAGCMRTQPRAVRDLAAAIAVLGDQGVPHLMAPLAGLDAIGCTAALRALHELGLLAAEQEPRFAHRVVQDAIESSMTVAERERLHDAAAALLYRGGCPAELVAAQLMAVTASRHPWSVEVLRSAADTALGRGAPDIAARYLRRALLDGSLSGEGRARLLIDLATAERGFDPAACERHISQAIPLLPSARQRAAAALRISPTIVGLTPPSVLDLLHQVAEDLGPAGSLEGAARDLSLRLEARLRHAGHEDPAELAVAVARLGGMGEEPSLGSAAERELTAVLLAAATLTARLPADRITGLAHRILEREPATSARVHSALPLVVIALAASDSVRGISSWLSAERHTARQDATVVDAFVHLEQAMMLTARGRAAKALDHAERAALLAEAHWQELGVMSTIALTGVALELRDPALTERILDRLGRRRSAGLALTAALQLLKAAQDTGQGRWNGALETLLACGRQLEASGWRNPVLFPWRPCAAALQVRVGDTPAAFALAEEEHLRAEEWGAPVAVGRALRLKGRLHGGNRGINFLRESVDVLRASANELELARALLTLGRRLRGGTEAEAVLQEAASLAAACGAPWLAERARTRNGRAAPAARPEAGLTRTERTVISLVGRGLTNQEIAAELGVTSRAVEKHLTNAYRKLGVSGRRELIRLLPRLQLENGS</sequence>
<dbReference type="EMBL" id="JAERRF010000002">
    <property type="protein sequence ID" value="MBL1095610.1"/>
    <property type="molecule type" value="Genomic_DNA"/>
</dbReference>
<dbReference type="InterPro" id="IPR041664">
    <property type="entry name" value="AAA_16"/>
</dbReference>
<dbReference type="PRINTS" id="PR00038">
    <property type="entry name" value="HTHLUXR"/>
</dbReference>
<keyword evidence="2" id="KW-0067">ATP-binding</keyword>
<evidence type="ECO:0000256" key="2">
    <source>
        <dbReference type="ARBA" id="ARBA00022840"/>
    </source>
</evidence>
<evidence type="ECO:0000259" key="3">
    <source>
        <dbReference type="PROSITE" id="PS50043"/>
    </source>
</evidence>
<dbReference type="PANTHER" id="PTHR16305">
    <property type="entry name" value="TESTICULAR SOLUBLE ADENYLYL CYCLASE"/>
    <property type="match status" value="1"/>
</dbReference>
<gene>
    <name evidence="4" type="ORF">JK363_02730</name>
</gene>
<reference evidence="4 5" key="1">
    <citation type="submission" date="2021-01" db="EMBL/GenBank/DDBJ databases">
        <title>WGS of actinomycetes isolated from Thailand.</title>
        <authorList>
            <person name="Thawai C."/>
        </authorList>
    </citation>
    <scope>NUCLEOTIDE SEQUENCE [LARGE SCALE GENOMIC DNA]</scope>
    <source>
        <strain evidence="4 5">CA1R205</strain>
    </source>
</reference>
<dbReference type="InterPro" id="IPR036388">
    <property type="entry name" value="WH-like_DNA-bd_sf"/>
</dbReference>
<dbReference type="InterPro" id="IPR027417">
    <property type="entry name" value="P-loop_NTPase"/>
</dbReference>
<protein>
    <submittedName>
        <fullName evidence="4">AAA family ATPase</fullName>
    </submittedName>
</protein>
<proteinExistence type="predicted"/>
<dbReference type="Pfam" id="PF13191">
    <property type="entry name" value="AAA_16"/>
    <property type="match status" value="1"/>
</dbReference>
<dbReference type="InterPro" id="IPR000792">
    <property type="entry name" value="Tscrpt_reg_LuxR_C"/>
</dbReference>
<name>A0ABS1N6N3_9ACTN</name>
<evidence type="ECO:0000313" key="4">
    <source>
        <dbReference type="EMBL" id="MBL1095610.1"/>
    </source>
</evidence>
<dbReference type="SUPFAM" id="SSF46894">
    <property type="entry name" value="C-terminal effector domain of the bipartite response regulators"/>
    <property type="match status" value="1"/>
</dbReference>
<dbReference type="Gene3D" id="1.10.10.10">
    <property type="entry name" value="Winged helix-like DNA-binding domain superfamily/Winged helix DNA-binding domain"/>
    <property type="match status" value="1"/>
</dbReference>
<dbReference type="Proteomes" id="UP000634229">
    <property type="component" value="Unassembled WGS sequence"/>
</dbReference>
<accession>A0ABS1N6N3</accession>
<keyword evidence="5" id="KW-1185">Reference proteome</keyword>
<dbReference type="PANTHER" id="PTHR16305:SF35">
    <property type="entry name" value="TRANSCRIPTIONAL ACTIVATOR DOMAIN"/>
    <property type="match status" value="1"/>
</dbReference>
<dbReference type="RefSeq" id="WP_201871094.1">
    <property type="nucleotide sequence ID" value="NZ_JAERRF010000002.1"/>
</dbReference>
<feature type="domain" description="HTH luxR-type" evidence="3">
    <location>
        <begin position="869"/>
        <end position="934"/>
    </location>
</feature>
<dbReference type="SMART" id="SM00421">
    <property type="entry name" value="HTH_LUXR"/>
    <property type="match status" value="1"/>
</dbReference>
<dbReference type="Gene3D" id="3.40.50.300">
    <property type="entry name" value="P-loop containing nucleotide triphosphate hydrolases"/>
    <property type="match status" value="1"/>
</dbReference>
<dbReference type="SUPFAM" id="SSF52540">
    <property type="entry name" value="P-loop containing nucleoside triphosphate hydrolases"/>
    <property type="match status" value="1"/>
</dbReference>
<evidence type="ECO:0000256" key="1">
    <source>
        <dbReference type="ARBA" id="ARBA00022741"/>
    </source>
</evidence>
<evidence type="ECO:0000313" key="5">
    <source>
        <dbReference type="Proteomes" id="UP000634229"/>
    </source>
</evidence>
<dbReference type="PROSITE" id="PS50043">
    <property type="entry name" value="HTH_LUXR_2"/>
    <property type="match status" value="1"/>
</dbReference>
<dbReference type="Pfam" id="PF00196">
    <property type="entry name" value="GerE"/>
    <property type="match status" value="1"/>
</dbReference>
<comment type="caution">
    <text evidence="4">The sequence shown here is derived from an EMBL/GenBank/DDBJ whole genome shotgun (WGS) entry which is preliminary data.</text>
</comment>